<evidence type="ECO:0000313" key="2">
    <source>
        <dbReference type="EMBL" id="KAK3051207.1"/>
    </source>
</evidence>
<feature type="compositionally biased region" description="Polar residues" evidence="1">
    <location>
        <begin position="1"/>
        <end position="18"/>
    </location>
</feature>
<name>A0AAJ0GCV7_9PEZI</name>
<dbReference type="AlphaFoldDB" id="A0AAJ0GCV7"/>
<feature type="compositionally biased region" description="Basic and acidic residues" evidence="1">
    <location>
        <begin position="252"/>
        <end position="277"/>
    </location>
</feature>
<proteinExistence type="predicted"/>
<dbReference type="EMBL" id="JAWDJX010000027">
    <property type="protein sequence ID" value="KAK3051207.1"/>
    <property type="molecule type" value="Genomic_DNA"/>
</dbReference>
<feature type="region of interest" description="Disordered" evidence="1">
    <location>
        <begin position="183"/>
        <end position="277"/>
    </location>
</feature>
<protein>
    <submittedName>
        <fullName evidence="2">Uncharacterized protein</fullName>
    </submittedName>
</protein>
<reference evidence="2" key="1">
    <citation type="submission" date="2023-04" db="EMBL/GenBank/DDBJ databases">
        <title>Black Yeasts Isolated from many extreme environments.</title>
        <authorList>
            <person name="Coleine C."/>
            <person name="Stajich J.E."/>
            <person name="Selbmann L."/>
        </authorList>
    </citation>
    <scope>NUCLEOTIDE SEQUENCE</scope>
    <source>
        <strain evidence="2">CCFEE 5312</strain>
    </source>
</reference>
<organism evidence="2 3">
    <name type="scientific">Extremus antarcticus</name>
    <dbReference type="NCBI Taxonomy" id="702011"/>
    <lineage>
        <taxon>Eukaryota</taxon>
        <taxon>Fungi</taxon>
        <taxon>Dikarya</taxon>
        <taxon>Ascomycota</taxon>
        <taxon>Pezizomycotina</taxon>
        <taxon>Dothideomycetes</taxon>
        <taxon>Dothideomycetidae</taxon>
        <taxon>Mycosphaerellales</taxon>
        <taxon>Extremaceae</taxon>
        <taxon>Extremus</taxon>
    </lineage>
</organism>
<evidence type="ECO:0000313" key="3">
    <source>
        <dbReference type="Proteomes" id="UP001271007"/>
    </source>
</evidence>
<evidence type="ECO:0000256" key="1">
    <source>
        <dbReference type="SAM" id="MobiDB-lite"/>
    </source>
</evidence>
<feature type="region of interest" description="Disordered" evidence="1">
    <location>
        <begin position="1"/>
        <end position="28"/>
    </location>
</feature>
<comment type="caution">
    <text evidence="2">The sequence shown here is derived from an EMBL/GenBank/DDBJ whole genome shotgun (WGS) entry which is preliminary data.</text>
</comment>
<keyword evidence="3" id="KW-1185">Reference proteome</keyword>
<sequence>MSSPVSTAESAWTNINQAPTPPRGSAESVKPMFTGFIHQQDHSLARAAAGKDVQAMFRVLKEERQYHNLHQDPDGRIYALCCYRRGANTARDTTASAPSFTAACLRRHLTKTHFEDLSDYKVVRSCRGPPLSEEDVRLIYNYAREETSVRDRVTIKSVPKIKWGSKSVLLQEKAKQGYFSNKLGTLSTGERQSPPLKMAGPNSESESSRRADQSDVDSLYNMTPKPTNKRQKQRISYPIESDSDDSEVMGEVEFRHRSLTRDGGQEDEWDPHKSDTA</sequence>
<gene>
    <name evidence="2" type="ORF">LTR09_007603</name>
</gene>
<accession>A0AAJ0GCV7</accession>
<dbReference type="Proteomes" id="UP001271007">
    <property type="component" value="Unassembled WGS sequence"/>
</dbReference>
<feature type="compositionally biased region" description="Acidic residues" evidence="1">
    <location>
        <begin position="241"/>
        <end position="250"/>
    </location>
</feature>